<evidence type="ECO:0000313" key="3">
    <source>
        <dbReference type="Proteomes" id="UP001595710"/>
    </source>
</evidence>
<dbReference type="Pfam" id="PF01381">
    <property type="entry name" value="HTH_3"/>
    <property type="match status" value="1"/>
</dbReference>
<dbReference type="InterPro" id="IPR001387">
    <property type="entry name" value="Cro/C1-type_HTH"/>
</dbReference>
<keyword evidence="3" id="KW-1185">Reference proteome</keyword>
<protein>
    <submittedName>
        <fullName evidence="2">Helix-turn-helix domain-containing protein</fullName>
    </submittedName>
</protein>
<organism evidence="2 3">
    <name type="scientific">Reinekea marina</name>
    <dbReference type="NCBI Taxonomy" id="1310421"/>
    <lineage>
        <taxon>Bacteria</taxon>
        <taxon>Pseudomonadati</taxon>
        <taxon>Pseudomonadota</taxon>
        <taxon>Gammaproteobacteria</taxon>
        <taxon>Oceanospirillales</taxon>
        <taxon>Saccharospirillaceae</taxon>
        <taxon>Reinekea</taxon>
    </lineage>
</organism>
<dbReference type="PROSITE" id="PS50943">
    <property type="entry name" value="HTH_CROC1"/>
    <property type="match status" value="1"/>
</dbReference>
<dbReference type="RefSeq" id="WP_290283041.1">
    <property type="nucleotide sequence ID" value="NZ_JAUFQI010000001.1"/>
</dbReference>
<accession>A0ABV7WRZ7</accession>
<proteinExistence type="predicted"/>
<evidence type="ECO:0000313" key="2">
    <source>
        <dbReference type="EMBL" id="MFC3701967.1"/>
    </source>
</evidence>
<dbReference type="InterPro" id="IPR010982">
    <property type="entry name" value="Lambda_DNA-bd_dom_sf"/>
</dbReference>
<evidence type="ECO:0000259" key="1">
    <source>
        <dbReference type="PROSITE" id="PS50943"/>
    </source>
</evidence>
<reference evidence="3" key="1">
    <citation type="journal article" date="2019" name="Int. J. Syst. Evol. Microbiol.">
        <title>The Global Catalogue of Microorganisms (GCM) 10K type strain sequencing project: providing services to taxonomists for standard genome sequencing and annotation.</title>
        <authorList>
            <consortium name="The Broad Institute Genomics Platform"/>
            <consortium name="The Broad Institute Genome Sequencing Center for Infectious Disease"/>
            <person name="Wu L."/>
            <person name="Ma J."/>
        </authorList>
    </citation>
    <scope>NUCLEOTIDE SEQUENCE [LARGE SCALE GENOMIC DNA]</scope>
    <source>
        <strain evidence="3">CECT 8288</strain>
    </source>
</reference>
<dbReference type="CDD" id="cd00093">
    <property type="entry name" value="HTH_XRE"/>
    <property type="match status" value="1"/>
</dbReference>
<sequence length="146" mass="16529">MNTDVEQTSQPSQNFAERLQVLIGDLSVSAFARKVKLSESLIRKYLRGSEPSLAKANQIAVSANVSLEWLATGCGYQYRQAEVVDRKALTMAQKIVFEVASYLEPDEHWVLIISAYQHLRSHKKPDGYLDEFATRQFIEHLLPTMG</sequence>
<dbReference type="EMBL" id="JBHRYN010000011">
    <property type="protein sequence ID" value="MFC3701967.1"/>
    <property type="molecule type" value="Genomic_DNA"/>
</dbReference>
<comment type="caution">
    <text evidence="2">The sequence shown here is derived from an EMBL/GenBank/DDBJ whole genome shotgun (WGS) entry which is preliminary data.</text>
</comment>
<dbReference type="SUPFAM" id="SSF47413">
    <property type="entry name" value="lambda repressor-like DNA-binding domains"/>
    <property type="match status" value="1"/>
</dbReference>
<gene>
    <name evidence="2" type="ORF">ACFOND_09975</name>
</gene>
<dbReference type="Proteomes" id="UP001595710">
    <property type="component" value="Unassembled WGS sequence"/>
</dbReference>
<feature type="domain" description="HTH cro/C1-type" evidence="1">
    <location>
        <begin position="26"/>
        <end position="70"/>
    </location>
</feature>
<dbReference type="Gene3D" id="1.10.260.40">
    <property type="entry name" value="lambda repressor-like DNA-binding domains"/>
    <property type="match status" value="1"/>
</dbReference>
<name>A0ABV7WRZ7_9GAMM</name>